<dbReference type="InterPro" id="IPR010653">
    <property type="entry name" value="NlpB/DapX"/>
</dbReference>
<evidence type="ECO:0000313" key="3">
    <source>
        <dbReference type="Proteomes" id="UP000246145"/>
    </source>
</evidence>
<keyword evidence="3" id="KW-1185">Reference proteome</keyword>
<dbReference type="PROSITE" id="PS51257">
    <property type="entry name" value="PROKAR_LIPOPROTEIN"/>
    <property type="match status" value="1"/>
</dbReference>
<feature type="signal peptide" evidence="1">
    <location>
        <begin position="1"/>
        <end position="28"/>
    </location>
</feature>
<feature type="chain" id="PRO_5015755206" evidence="1">
    <location>
        <begin position="29"/>
        <end position="376"/>
    </location>
</feature>
<proteinExistence type="predicted"/>
<dbReference type="Proteomes" id="UP000246145">
    <property type="component" value="Unassembled WGS sequence"/>
</dbReference>
<comment type="caution">
    <text evidence="2">The sequence shown here is derived from an EMBL/GenBank/DDBJ whole genome shotgun (WGS) entry which is preliminary data.</text>
</comment>
<evidence type="ECO:0000256" key="1">
    <source>
        <dbReference type="SAM" id="SignalP"/>
    </source>
</evidence>
<gene>
    <name evidence="2" type="ORF">C7440_2548</name>
</gene>
<dbReference type="InterPro" id="IPR042268">
    <property type="entry name" value="BamC_C"/>
</dbReference>
<sequence>MTNMRRNKRCAALAAGLGLVVLSGCSTWNQLTGKEESVDYRSTVPSAGNPLSIPPDLTQAGSNAHYRAPEGTATFSQYSQNAQQQQAAGASSNVLPTSDSVRVMRDGNLRWLVVDQPPEEIYSKVIDFWGEQGFTIYSQNPRAGLIETDWAENRAKVPEGWIKSALGGILDSVFDSGERERFRTRLERVNGRTEVYISHDQMVETGTADETGFKWIEGKEDPGLNAAMLARLMVFLGTDIDRAQALVTQAEADPNRVQVERPAEDQASLQLNESFDRAWRRVGVAIDSAGFSVDDRDRSAGDYFVRYLDTDTGRKIEQPNFFGRLFGSKGTSEAQVYRIHVAEQGGVSVVSVLDQAGQVDQSDTAKRIISVLANNM</sequence>
<dbReference type="AlphaFoldDB" id="A0A2U1CLE5"/>
<keyword evidence="1" id="KW-0732">Signal</keyword>
<organism evidence="2 3">
    <name type="scientific">Pusillimonas noertemannii</name>
    <dbReference type="NCBI Taxonomy" id="305977"/>
    <lineage>
        <taxon>Bacteria</taxon>
        <taxon>Pseudomonadati</taxon>
        <taxon>Pseudomonadota</taxon>
        <taxon>Betaproteobacteria</taxon>
        <taxon>Burkholderiales</taxon>
        <taxon>Alcaligenaceae</taxon>
        <taxon>Pusillimonas</taxon>
    </lineage>
</organism>
<dbReference type="STRING" id="1231391.GCA_000308195_00359"/>
<evidence type="ECO:0000313" key="2">
    <source>
        <dbReference type="EMBL" id="PVY61815.1"/>
    </source>
</evidence>
<dbReference type="EMBL" id="QEKO01000003">
    <property type="protein sequence ID" value="PVY61815.1"/>
    <property type="molecule type" value="Genomic_DNA"/>
</dbReference>
<name>A0A2U1CLE5_9BURK</name>
<protein>
    <submittedName>
        <fullName evidence="2">Beta-barrel assembly machine subunit BamC</fullName>
    </submittedName>
</protein>
<dbReference type="Pfam" id="PF06804">
    <property type="entry name" value="Lipoprotein_18"/>
    <property type="match status" value="1"/>
</dbReference>
<accession>A0A2U1CLE5</accession>
<reference evidence="2 3" key="1">
    <citation type="submission" date="2018-04" db="EMBL/GenBank/DDBJ databases">
        <title>Genomic Encyclopedia of Type Strains, Phase IV (KMG-IV): sequencing the most valuable type-strain genomes for metagenomic binning, comparative biology and taxonomic classification.</title>
        <authorList>
            <person name="Goeker M."/>
        </authorList>
    </citation>
    <scope>NUCLEOTIDE SEQUENCE [LARGE SCALE GENOMIC DNA]</scope>
    <source>
        <strain evidence="2 3">DSM 10065</strain>
    </source>
</reference>
<dbReference type="Gene3D" id="3.30.310.170">
    <property type="entry name" value="Outer membrane protein assembly factor BamC"/>
    <property type="match status" value="1"/>
</dbReference>